<evidence type="ECO:0000256" key="7">
    <source>
        <dbReference type="ARBA" id="ARBA00022628"/>
    </source>
</evidence>
<evidence type="ECO:0000256" key="1">
    <source>
        <dbReference type="ARBA" id="ARBA00000290"/>
    </source>
</evidence>
<feature type="domain" description="Methylmalonyl-CoA mutase alpha/beta chain catalytic" evidence="11">
    <location>
        <begin position="214"/>
        <end position="463"/>
    </location>
</feature>
<dbReference type="Gene3D" id="3.20.20.240">
    <property type="entry name" value="Methylmalonyl-CoA mutase"/>
    <property type="match status" value="1"/>
</dbReference>
<evidence type="ECO:0000256" key="4">
    <source>
        <dbReference type="ARBA" id="ARBA00005146"/>
    </source>
</evidence>
<dbReference type="PANTHER" id="PTHR48101">
    <property type="entry name" value="METHYLMALONYL-COA MUTASE, MITOCHONDRIAL-RELATED"/>
    <property type="match status" value="1"/>
</dbReference>
<dbReference type="SUPFAM" id="SSF52242">
    <property type="entry name" value="Cobalamin (vitamin B12)-binding domain"/>
    <property type="match status" value="1"/>
</dbReference>
<dbReference type="STRING" id="85968.GCA_900073015_00245"/>
<organism evidence="12 13">
    <name type="scientific">Mycolicibacterium brumae</name>
    <dbReference type="NCBI Taxonomy" id="85968"/>
    <lineage>
        <taxon>Bacteria</taxon>
        <taxon>Bacillati</taxon>
        <taxon>Actinomycetota</taxon>
        <taxon>Actinomycetes</taxon>
        <taxon>Mycobacteriales</taxon>
        <taxon>Mycobacteriaceae</taxon>
        <taxon>Mycolicibacterium</taxon>
    </lineage>
</organism>
<dbReference type="GO" id="GO:0005737">
    <property type="term" value="C:cytoplasm"/>
    <property type="evidence" value="ECO:0007669"/>
    <property type="project" value="TreeGrafter"/>
</dbReference>
<keyword evidence="9" id="KW-0170">Cobalt</keyword>
<dbReference type="InterPro" id="IPR004608">
    <property type="entry name" value="MMCoA_mutase_b"/>
</dbReference>
<dbReference type="InterPro" id="IPR016176">
    <property type="entry name" value="Cbl-dep_enz_cat"/>
</dbReference>
<dbReference type="PANTHER" id="PTHR48101:SF4">
    <property type="entry name" value="METHYLMALONYL-COA MUTASE, MITOCHONDRIAL"/>
    <property type="match status" value="1"/>
</dbReference>
<comment type="function">
    <text evidence="3">Catalyzes the isomerization of succinyl-CoA to methylmalonyl-CoA during synthesis of propionate from tricarboxylic acid-cycle intermediates.</text>
</comment>
<dbReference type="RefSeq" id="WP_090585071.1">
    <property type="nucleotide sequence ID" value="NZ_CP104302.1"/>
</dbReference>
<comment type="pathway">
    <text evidence="4">Metabolic intermediate metabolism; propanoyl-CoA degradation; succinyl-CoA from propanoyl-CoA: step 3/3.</text>
</comment>
<dbReference type="SUPFAM" id="SSF51703">
    <property type="entry name" value="Cobalamin (vitamin B12)-dependent enzymes"/>
    <property type="match status" value="1"/>
</dbReference>
<keyword evidence="7" id="KW-0846">Cobalamin</keyword>
<keyword evidence="8" id="KW-0413">Isomerase</keyword>
<proteinExistence type="inferred from homology"/>
<comment type="catalytic activity">
    <reaction evidence="1">
        <text>(R)-methylmalonyl-CoA = succinyl-CoA</text>
        <dbReference type="Rhea" id="RHEA:22888"/>
        <dbReference type="ChEBI" id="CHEBI:57292"/>
        <dbReference type="ChEBI" id="CHEBI:57326"/>
        <dbReference type="EC" id="5.4.99.2"/>
    </reaction>
</comment>
<accession>A0A2G5P9P5</accession>
<comment type="subunit">
    <text evidence="6">Heterodimer of an alpha and a beta chain.</text>
</comment>
<dbReference type="AlphaFoldDB" id="A0A2G5P9P5"/>
<reference evidence="12 13" key="1">
    <citation type="journal article" date="2017" name="Infect. Genet. Evol.">
        <title>The new phylogeny of the genus Mycobacterium: The old and the news.</title>
        <authorList>
            <person name="Tortoli E."/>
            <person name="Fedrizzi T."/>
            <person name="Meehan C.J."/>
            <person name="Trovato A."/>
            <person name="Grottola A."/>
            <person name="Giacobazzi E."/>
            <person name="Serpini G.F."/>
            <person name="Tagliazucchi S."/>
            <person name="Fabio A."/>
            <person name="Bettua C."/>
            <person name="Bertorelli R."/>
            <person name="Frascaro F."/>
            <person name="De Sanctis V."/>
            <person name="Pecorari M."/>
            <person name="Jousson O."/>
            <person name="Segata N."/>
            <person name="Cirillo D.M."/>
        </authorList>
    </citation>
    <scope>NUCLEOTIDE SEQUENCE [LARGE SCALE GENOMIC DNA]</scope>
    <source>
        <strain evidence="12 13">CIP1034565</strain>
    </source>
</reference>
<comment type="similarity">
    <text evidence="5">Belongs to the methylmalonyl-CoA mutase family.</text>
</comment>
<dbReference type="GO" id="GO:0031419">
    <property type="term" value="F:cobalamin binding"/>
    <property type="evidence" value="ECO:0007669"/>
    <property type="project" value="UniProtKB-KW"/>
</dbReference>
<evidence type="ECO:0000256" key="6">
    <source>
        <dbReference type="ARBA" id="ARBA00011870"/>
    </source>
</evidence>
<evidence type="ECO:0000256" key="3">
    <source>
        <dbReference type="ARBA" id="ARBA00003359"/>
    </source>
</evidence>
<sequence length="628" mass="65572">MTSVQRDNDELEQARQRWRAGVAKVLARGSGKEPSEFGAAPEERLNTATYEGVAIHPLYTALDERPELPLPGAWPYTRGADAGRDVLAGWKVADVYPVPGQEPAAAVDLAAANATVLAELGLGISALVLRVGDDGVTGADLDRLLEGVFIELAPVRLQPGESFGRHYAGAAEALAALAAGVQPEYRGNVAIDLGADPLTAALTGAQSPCLDEVVAVASAAPDGVRAITIDGAGLHDRGADAGWELAAAIAAAVDTLRALTAAGLSTPDALGQISFRIAVNDDQFAGIAKLRALRQLWARVAQVLDAPEAGAARIHAVGSLAMMSQRDPWVNMLRSTLAGFAAGLGGADTVQLRPFDAAIVGGMPGQNPSFARRIARNTQLLLLEESHLGRVLDPAAGSWFVEELTEQFAEVAWERFRDIEDRGGFLAAVDHIAEHIDAVAARREADIAHRRTSLTGVNEFPNLIEAPLPNTGEPPGVSRYAAGFEALRDRSDAFLADQGSRPTVLLLPLGPLSEHNIRATFATNLLASGGIEAINLGQVEALGVAEVVSQAREDGLAGDIAVICGADKRYAVEAAEVVAAAHDAGIAQVFLAGPERAVADAEVKPDGYLTMKIDAVEALSAMLTRLGA</sequence>
<dbReference type="InterPro" id="IPR058549">
    <property type="entry name" value="MeMalonylCoA_mutase_a/b_site"/>
</dbReference>
<dbReference type="UniPathway" id="UPA00945">
    <property type="reaction ID" value="UER00910"/>
</dbReference>
<dbReference type="Pfam" id="PF01642">
    <property type="entry name" value="MM_CoA_mutase"/>
    <property type="match status" value="1"/>
</dbReference>
<comment type="cofactor">
    <cofactor evidence="2">
        <name>adenosylcob(III)alamin</name>
        <dbReference type="ChEBI" id="CHEBI:18408"/>
    </cofactor>
</comment>
<dbReference type="OrthoDB" id="9762378at2"/>
<dbReference type="EMBL" id="PDCN02000012">
    <property type="protein sequence ID" value="PIB75088.1"/>
    <property type="molecule type" value="Genomic_DNA"/>
</dbReference>
<dbReference type="GO" id="GO:0019652">
    <property type="term" value="P:lactate fermentation to propionate and acetate"/>
    <property type="evidence" value="ECO:0007669"/>
    <property type="project" value="InterPro"/>
</dbReference>
<dbReference type="PROSITE" id="PS00544">
    <property type="entry name" value="METMALONYL_COA_MUTASE"/>
    <property type="match status" value="1"/>
</dbReference>
<comment type="caution">
    <text evidence="12">The sequence shown here is derived from an EMBL/GenBank/DDBJ whole genome shotgun (WGS) entry which is preliminary data.</text>
</comment>
<gene>
    <name evidence="12" type="primary">mutA</name>
    <name evidence="12" type="ORF">CQY22_010820</name>
</gene>
<evidence type="ECO:0000259" key="11">
    <source>
        <dbReference type="Pfam" id="PF01642"/>
    </source>
</evidence>
<dbReference type="GO" id="GO:0046872">
    <property type="term" value="F:metal ion binding"/>
    <property type="evidence" value="ECO:0007669"/>
    <property type="project" value="InterPro"/>
</dbReference>
<dbReference type="NCBIfam" id="TIGR00642">
    <property type="entry name" value="mmCoA_mut_beta"/>
    <property type="match status" value="1"/>
</dbReference>
<dbReference type="GO" id="GO:0004494">
    <property type="term" value="F:methylmalonyl-CoA mutase activity"/>
    <property type="evidence" value="ECO:0007669"/>
    <property type="project" value="UniProtKB-UniRule"/>
</dbReference>
<keyword evidence="13" id="KW-1185">Reference proteome</keyword>
<dbReference type="InterPro" id="IPR036724">
    <property type="entry name" value="Cobalamin-bd_sf"/>
</dbReference>
<dbReference type="InterPro" id="IPR006099">
    <property type="entry name" value="MeMalonylCoA_mutase_a/b_cat"/>
</dbReference>
<dbReference type="GO" id="GO:0019678">
    <property type="term" value="P:propionate metabolic process, methylmalonyl pathway"/>
    <property type="evidence" value="ECO:0007669"/>
    <property type="project" value="TreeGrafter"/>
</dbReference>
<dbReference type="Gene3D" id="3.40.50.280">
    <property type="entry name" value="Cobalamin-binding domain"/>
    <property type="match status" value="1"/>
</dbReference>
<evidence type="ECO:0000256" key="9">
    <source>
        <dbReference type="ARBA" id="ARBA00023285"/>
    </source>
</evidence>
<evidence type="ECO:0000313" key="13">
    <source>
        <dbReference type="Proteomes" id="UP000230551"/>
    </source>
</evidence>
<evidence type="ECO:0000256" key="5">
    <source>
        <dbReference type="ARBA" id="ARBA00008465"/>
    </source>
</evidence>
<evidence type="ECO:0000256" key="2">
    <source>
        <dbReference type="ARBA" id="ARBA00001922"/>
    </source>
</evidence>
<dbReference type="EC" id="5.4.99.2" evidence="10"/>
<evidence type="ECO:0000256" key="8">
    <source>
        <dbReference type="ARBA" id="ARBA00023235"/>
    </source>
</evidence>
<protein>
    <recommendedName>
        <fullName evidence="10">Methylmalonyl-CoA mutase small subunit</fullName>
        <ecNumber evidence="10">5.4.99.2</ecNumber>
    </recommendedName>
</protein>
<evidence type="ECO:0000256" key="10">
    <source>
        <dbReference type="NCBIfam" id="TIGR00642"/>
    </source>
</evidence>
<name>A0A2G5P9P5_9MYCO</name>
<evidence type="ECO:0000313" key="12">
    <source>
        <dbReference type="EMBL" id="PIB75088.1"/>
    </source>
</evidence>
<dbReference type="Proteomes" id="UP000230551">
    <property type="component" value="Unassembled WGS sequence"/>
</dbReference>